<accession>A0AAF0EVM7</accession>
<sequence length="421" mass="46517">MGQLGATGAAASDMSMFLNRIRELERPALIVVSDAQRMRDLWPEGLWQALPRLAELSGMPGRVSVVLISTLPWAAFRTAAGDTVSISPLTVRLPRLSRKDAIALLERDYVAASDVVAQRIKTTSDLSGLYRSYIALLYDSVHTSVRDEQALRLISAAIWRVLAAAVHVGACAPSIAGIRPRFAELLRDAQTTLIPRIEGPAEWALRREARIMSDNDQSAPQKELANDTHGASRTGYPVFGAVMLVAAFLASYNPTNTDVKYYVRELGASRTRRRRRTKASAADAALDELEGEKEVWNRPQFWGPRTFALERLLAIFHALLSDVAQDLNEDALQATAERAAATSDNARALHHEHIAGEFWSRSASALGVLNTLVEQRLIVRMSPAGKLGTVQYRVNAPYAYVQAAARQVGFPLQDWLWDWHK</sequence>
<dbReference type="PANTHER" id="PTHR12705:SF0">
    <property type="entry name" value="ORIGIN RECOGNITION COMPLEX SUBUNIT 5"/>
    <property type="match status" value="1"/>
</dbReference>
<organism evidence="2 3">
    <name type="scientific">Malassezia cuniculi</name>
    <dbReference type="NCBI Taxonomy" id="948313"/>
    <lineage>
        <taxon>Eukaryota</taxon>
        <taxon>Fungi</taxon>
        <taxon>Dikarya</taxon>
        <taxon>Basidiomycota</taxon>
        <taxon>Ustilaginomycotina</taxon>
        <taxon>Malasseziomycetes</taxon>
        <taxon>Malasseziales</taxon>
        <taxon>Malasseziaceae</taxon>
        <taxon>Malassezia</taxon>
    </lineage>
</organism>
<proteinExistence type="predicted"/>
<reference evidence="2" key="1">
    <citation type="submission" date="2023-03" db="EMBL/GenBank/DDBJ databases">
        <title>Mating type loci evolution in Malassezia.</title>
        <authorList>
            <person name="Coelho M.A."/>
        </authorList>
    </citation>
    <scope>NUCLEOTIDE SEQUENCE</scope>
    <source>
        <strain evidence="2">CBS 11721</strain>
    </source>
</reference>
<dbReference type="InterPro" id="IPR020796">
    <property type="entry name" value="ORC5"/>
</dbReference>
<name>A0AAF0EVM7_9BASI</name>
<dbReference type="AlphaFoldDB" id="A0AAF0EVM7"/>
<dbReference type="Proteomes" id="UP001219933">
    <property type="component" value="Chromosome 3"/>
</dbReference>
<evidence type="ECO:0000313" key="3">
    <source>
        <dbReference type="Proteomes" id="UP001219933"/>
    </source>
</evidence>
<evidence type="ECO:0000313" key="2">
    <source>
        <dbReference type="EMBL" id="WFD35374.1"/>
    </source>
</evidence>
<gene>
    <name evidence="2" type="ORF">MCUN1_002228</name>
</gene>
<protein>
    <recommendedName>
        <fullName evidence="1">Origin recognition complex subunit 5 C-terminal domain-containing protein</fullName>
    </recommendedName>
</protein>
<keyword evidence="3" id="KW-1185">Reference proteome</keyword>
<feature type="domain" description="Origin recognition complex subunit 5 C-terminal" evidence="1">
    <location>
        <begin position="237"/>
        <end position="416"/>
    </location>
</feature>
<dbReference type="EMBL" id="CP119879">
    <property type="protein sequence ID" value="WFD35374.1"/>
    <property type="molecule type" value="Genomic_DNA"/>
</dbReference>
<dbReference type="Pfam" id="PF14630">
    <property type="entry name" value="ORC5_C"/>
    <property type="match status" value="1"/>
</dbReference>
<dbReference type="GO" id="GO:0006270">
    <property type="term" value="P:DNA replication initiation"/>
    <property type="evidence" value="ECO:0007669"/>
    <property type="project" value="TreeGrafter"/>
</dbReference>
<dbReference type="GO" id="GO:0005664">
    <property type="term" value="C:nuclear origin of replication recognition complex"/>
    <property type="evidence" value="ECO:0007669"/>
    <property type="project" value="TreeGrafter"/>
</dbReference>
<evidence type="ECO:0000259" key="1">
    <source>
        <dbReference type="Pfam" id="PF14630"/>
    </source>
</evidence>
<dbReference type="InterPro" id="IPR047088">
    <property type="entry name" value="ORC5_C"/>
</dbReference>
<dbReference type="GO" id="GO:0003688">
    <property type="term" value="F:DNA replication origin binding"/>
    <property type="evidence" value="ECO:0007669"/>
    <property type="project" value="TreeGrafter"/>
</dbReference>
<dbReference type="PANTHER" id="PTHR12705">
    <property type="entry name" value="ORIGIN RECOGNITION COMPLEX SUBUNIT 5"/>
    <property type="match status" value="1"/>
</dbReference>